<evidence type="ECO:0000256" key="1">
    <source>
        <dbReference type="ARBA" id="ARBA00001974"/>
    </source>
</evidence>
<dbReference type="PANTHER" id="PTHR10961">
    <property type="entry name" value="PEROXISOMAL SARCOSINE OXIDASE"/>
    <property type="match status" value="1"/>
</dbReference>
<name>A0ABS4VXZ0_9PSEU</name>
<evidence type="ECO:0000256" key="3">
    <source>
        <dbReference type="ARBA" id="ARBA00022827"/>
    </source>
</evidence>
<evidence type="ECO:0000313" key="6">
    <source>
        <dbReference type="EMBL" id="MBP2368817.1"/>
    </source>
</evidence>
<dbReference type="Pfam" id="PF01266">
    <property type="entry name" value="DAO"/>
    <property type="match status" value="1"/>
</dbReference>
<keyword evidence="4 6" id="KW-0560">Oxidoreductase</keyword>
<dbReference type="InterPro" id="IPR036188">
    <property type="entry name" value="FAD/NAD-bd_sf"/>
</dbReference>
<comment type="cofactor">
    <cofactor evidence="1">
        <name>FAD</name>
        <dbReference type="ChEBI" id="CHEBI:57692"/>
    </cofactor>
</comment>
<dbReference type="Gene3D" id="3.50.50.60">
    <property type="entry name" value="FAD/NAD(P)-binding domain"/>
    <property type="match status" value="1"/>
</dbReference>
<dbReference type="Gene3D" id="3.30.9.10">
    <property type="entry name" value="D-Amino Acid Oxidase, subunit A, domain 2"/>
    <property type="match status" value="1"/>
</dbReference>
<dbReference type="RefSeq" id="WP_210030483.1">
    <property type="nucleotide sequence ID" value="NZ_JAGINU010000001.1"/>
</dbReference>
<dbReference type="NCBIfam" id="NF008425">
    <property type="entry name" value="PRK11259.1"/>
    <property type="match status" value="1"/>
</dbReference>
<proteinExistence type="predicted"/>
<keyword evidence="7" id="KW-1185">Reference proteome</keyword>
<reference evidence="6 7" key="1">
    <citation type="submission" date="2021-03" db="EMBL/GenBank/DDBJ databases">
        <title>Sequencing the genomes of 1000 actinobacteria strains.</title>
        <authorList>
            <person name="Klenk H.-P."/>
        </authorList>
    </citation>
    <scope>NUCLEOTIDE SEQUENCE [LARGE SCALE GENOMIC DNA]</scope>
    <source>
        <strain evidence="6 7">DSM 45256</strain>
    </source>
</reference>
<dbReference type="SUPFAM" id="SSF51905">
    <property type="entry name" value="FAD/NAD(P)-binding domain"/>
    <property type="match status" value="1"/>
</dbReference>
<dbReference type="EMBL" id="JAGINU010000001">
    <property type="protein sequence ID" value="MBP2368817.1"/>
    <property type="molecule type" value="Genomic_DNA"/>
</dbReference>
<accession>A0ABS4VXZ0</accession>
<keyword evidence="2" id="KW-0285">Flavoprotein</keyword>
<dbReference type="SUPFAM" id="SSF54373">
    <property type="entry name" value="FAD-linked reductases, C-terminal domain"/>
    <property type="match status" value="1"/>
</dbReference>
<comment type="caution">
    <text evidence="6">The sequence shown here is derived from an EMBL/GenBank/DDBJ whole genome shotgun (WGS) entry which is preliminary data.</text>
</comment>
<organism evidence="6 7">
    <name type="scientific">Pseudonocardia parietis</name>
    <dbReference type="NCBI Taxonomy" id="570936"/>
    <lineage>
        <taxon>Bacteria</taxon>
        <taxon>Bacillati</taxon>
        <taxon>Actinomycetota</taxon>
        <taxon>Actinomycetes</taxon>
        <taxon>Pseudonocardiales</taxon>
        <taxon>Pseudonocardiaceae</taxon>
        <taxon>Pseudonocardia</taxon>
    </lineage>
</organism>
<feature type="domain" description="FAD dependent oxidoreductase" evidence="5">
    <location>
        <begin position="5"/>
        <end position="351"/>
    </location>
</feature>
<dbReference type="PROSITE" id="PS00895">
    <property type="entry name" value="3_HYDROXYISOBUT_DH"/>
    <property type="match status" value="1"/>
</dbReference>
<dbReference type="Proteomes" id="UP001519295">
    <property type="component" value="Unassembled WGS sequence"/>
</dbReference>
<evidence type="ECO:0000256" key="2">
    <source>
        <dbReference type="ARBA" id="ARBA00022630"/>
    </source>
</evidence>
<evidence type="ECO:0000256" key="4">
    <source>
        <dbReference type="ARBA" id="ARBA00023002"/>
    </source>
</evidence>
<dbReference type="InterPro" id="IPR045170">
    <property type="entry name" value="MTOX"/>
</dbReference>
<dbReference type="EC" id="1.5.3.1" evidence="6"/>
<dbReference type="PANTHER" id="PTHR10961:SF7">
    <property type="entry name" value="FAD DEPENDENT OXIDOREDUCTASE DOMAIN-CONTAINING PROTEIN"/>
    <property type="match status" value="1"/>
</dbReference>
<sequence length="390" mass="41801">MTGFDVIVVGLGGMGSAAAHHLTARGLRVLGLDRFGPAHDQGSSHGGSRITRQAYFEDPAYVPLLRRATQLWDRTAAESGHEVVRWVGGVWAGRPGGPTVAGALASARRWGLEHELLDAAAIQDRFPTMTPAGDEVAVVEDRAGVVHPERSVTAHLELAARGGAELRHGVTVLGWSSTVTGVRVTTDRGEFEADRLVVAPGAWAGPLLGLPVRAERYVQFWFEPDDPAAFDGHPVWIWEGVGARQVYGFPLDADGLVKLAFFRGGDPCTPETVDRTVHDTEVTGIADFASRHLPGAVHRFVRAKTCLYECTPDHDFVLGRHPAQERVVLACGFSGHGFKFVPVVGEIVADLVADGATPHPIGLFDPTRPALRAEARSAGPAGRSYREYAS</sequence>
<evidence type="ECO:0000259" key="5">
    <source>
        <dbReference type="Pfam" id="PF01266"/>
    </source>
</evidence>
<protein>
    <submittedName>
        <fullName evidence="6">Sarcosine oxidase</fullName>
        <ecNumber evidence="6">1.5.3.1</ecNumber>
    </submittedName>
</protein>
<evidence type="ECO:0000313" key="7">
    <source>
        <dbReference type="Proteomes" id="UP001519295"/>
    </source>
</evidence>
<dbReference type="GO" id="GO:0008115">
    <property type="term" value="F:sarcosine oxidase activity"/>
    <property type="evidence" value="ECO:0007669"/>
    <property type="project" value="UniProtKB-EC"/>
</dbReference>
<dbReference type="InterPro" id="IPR002204">
    <property type="entry name" value="3-OH-isobutyrate_DH-rel_CS"/>
</dbReference>
<dbReference type="InterPro" id="IPR006076">
    <property type="entry name" value="FAD-dep_OxRdtase"/>
</dbReference>
<gene>
    <name evidence="6" type="ORF">JOF36_004513</name>
</gene>
<keyword evidence="3" id="KW-0274">FAD</keyword>